<dbReference type="AlphaFoldDB" id="A0A1W6D1H4"/>
<evidence type="ECO:0000256" key="3">
    <source>
        <dbReference type="ARBA" id="ARBA00023163"/>
    </source>
</evidence>
<keyword evidence="6" id="KW-1185">Reference proteome</keyword>
<dbReference type="SUPFAM" id="SSF53822">
    <property type="entry name" value="Periplasmic binding protein-like I"/>
    <property type="match status" value="1"/>
</dbReference>
<proteinExistence type="predicted"/>
<dbReference type="KEGG" id="pcon:B0A89_14100"/>
<dbReference type="SUPFAM" id="SSF47413">
    <property type="entry name" value="lambda repressor-like DNA-binding domains"/>
    <property type="match status" value="1"/>
</dbReference>
<dbReference type="Proteomes" id="UP000193017">
    <property type="component" value="Plasmid unnamed"/>
</dbReference>
<dbReference type="InterPro" id="IPR028082">
    <property type="entry name" value="Peripla_BP_I"/>
</dbReference>
<dbReference type="Gene3D" id="3.40.50.2300">
    <property type="match status" value="2"/>
</dbReference>
<keyword evidence="5" id="KW-0614">Plasmid</keyword>
<dbReference type="InterPro" id="IPR010982">
    <property type="entry name" value="Lambda_DNA-bd_dom_sf"/>
</dbReference>
<dbReference type="GO" id="GO:0000976">
    <property type="term" value="F:transcription cis-regulatory region binding"/>
    <property type="evidence" value="ECO:0007669"/>
    <property type="project" value="TreeGrafter"/>
</dbReference>
<feature type="domain" description="HTH lacI-type" evidence="4">
    <location>
        <begin position="10"/>
        <end position="64"/>
    </location>
</feature>
<keyword evidence="2" id="KW-0238">DNA-binding</keyword>
<accession>A0A1W6D1H4</accession>
<dbReference type="PANTHER" id="PTHR30146">
    <property type="entry name" value="LACI-RELATED TRANSCRIPTIONAL REPRESSOR"/>
    <property type="match status" value="1"/>
</dbReference>
<evidence type="ECO:0000313" key="5">
    <source>
        <dbReference type="EMBL" id="ARJ70961.1"/>
    </source>
</evidence>
<name>A0A1W6D1H4_9RHOB</name>
<dbReference type="Pfam" id="PF00356">
    <property type="entry name" value="LacI"/>
    <property type="match status" value="1"/>
</dbReference>
<dbReference type="Gene3D" id="1.10.260.40">
    <property type="entry name" value="lambda repressor-like DNA-binding domains"/>
    <property type="match status" value="1"/>
</dbReference>
<evidence type="ECO:0000313" key="6">
    <source>
        <dbReference type="Proteomes" id="UP000193017"/>
    </source>
</evidence>
<protein>
    <recommendedName>
        <fullName evidence="4">HTH lacI-type domain-containing protein</fullName>
    </recommendedName>
</protein>
<dbReference type="EMBL" id="CP020613">
    <property type="protein sequence ID" value="ARJ70961.1"/>
    <property type="molecule type" value="Genomic_DNA"/>
</dbReference>
<organism evidence="5 6">
    <name type="scientific">Paracoccus contaminans</name>
    <dbReference type="NCBI Taxonomy" id="1945662"/>
    <lineage>
        <taxon>Bacteria</taxon>
        <taxon>Pseudomonadati</taxon>
        <taxon>Pseudomonadota</taxon>
        <taxon>Alphaproteobacteria</taxon>
        <taxon>Rhodobacterales</taxon>
        <taxon>Paracoccaceae</taxon>
        <taxon>Paracoccus</taxon>
    </lineage>
</organism>
<reference evidence="5 6" key="1">
    <citation type="submission" date="2017-03" db="EMBL/GenBank/DDBJ databases">
        <title>Genome sequence of Paracoccus contaminans isolated from a water microcosm.</title>
        <authorList>
            <person name="Aurass P."/>
            <person name="Karste S."/>
            <person name="Trost E."/>
            <person name="Glaeser S.P."/>
            <person name="Kaempfer P."/>
            <person name="Flieger A."/>
        </authorList>
    </citation>
    <scope>NUCLEOTIDE SEQUENCE [LARGE SCALE GENOMIC DNA]</scope>
    <source>
        <strain evidence="6">RKI 16-01929T\LMG 29738T\CCM 8701T\CIP 111112T</strain>
        <plasmid evidence="6">Plasmid unnamed</plasmid>
    </source>
</reference>
<keyword evidence="3" id="KW-0804">Transcription</keyword>
<dbReference type="InterPro" id="IPR046335">
    <property type="entry name" value="LacI/GalR-like_sensor"/>
</dbReference>
<geneLocation type="plasmid" evidence="5 6">
    <name>unnamed</name>
</geneLocation>
<evidence type="ECO:0000259" key="4">
    <source>
        <dbReference type="PROSITE" id="PS50932"/>
    </source>
</evidence>
<dbReference type="PROSITE" id="PS50932">
    <property type="entry name" value="HTH_LACI_2"/>
    <property type="match status" value="1"/>
</dbReference>
<dbReference type="InterPro" id="IPR000843">
    <property type="entry name" value="HTH_LacI"/>
</dbReference>
<gene>
    <name evidence="5" type="ORF">B0A89_14100</name>
</gene>
<dbReference type="GO" id="GO:0003700">
    <property type="term" value="F:DNA-binding transcription factor activity"/>
    <property type="evidence" value="ECO:0007669"/>
    <property type="project" value="TreeGrafter"/>
</dbReference>
<dbReference type="CDD" id="cd06267">
    <property type="entry name" value="PBP1_LacI_sugar_binding-like"/>
    <property type="match status" value="1"/>
</dbReference>
<evidence type="ECO:0000256" key="1">
    <source>
        <dbReference type="ARBA" id="ARBA00023015"/>
    </source>
</evidence>
<dbReference type="SMART" id="SM00354">
    <property type="entry name" value="HTH_LACI"/>
    <property type="match status" value="1"/>
</dbReference>
<dbReference type="OrthoDB" id="8433438at2"/>
<keyword evidence="1" id="KW-0805">Transcription regulation</keyword>
<dbReference type="PANTHER" id="PTHR30146:SF109">
    <property type="entry name" value="HTH-TYPE TRANSCRIPTIONAL REGULATOR GALS"/>
    <property type="match status" value="1"/>
</dbReference>
<dbReference type="CDD" id="cd01392">
    <property type="entry name" value="HTH_LacI"/>
    <property type="match status" value="1"/>
</dbReference>
<sequence>MAVSDPKPPVTLRDVAAEVGVDVSTVSRVLQNKGRVADATRSRIIEAAGRLGYKVNPIARALKTARSSTLLMVVPQIENPVFASAIIGAEIEARRAGYALLVCYEHGDARQMMADLARTSLIEGVIIASFDENDSLRRTLAASDRPHVILNRHLAGNDNCVAMDTGRAAEIGVAHLIGLGHRRIGHLAGRRGRFNGEMRLRGWQTALAAAGLDHGEHLVAEAGYNPDEVPAAVDRLIAQRVTAIQAATLLTGVAAISRLHELALRVPEDVSVVTMHDDLLARVVYPQVTTVALPTRDMGGAAVRRLLALIDGDSRGEGWDGPLLLPPGELMVRGSSAPPHSA</sequence>
<evidence type="ECO:0000256" key="2">
    <source>
        <dbReference type="ARBA" id="ARBA00023125"/>
    </source>
</evidence>
<dbReference type="Pfam" id="PF13377">
    <property type="entry name" value="Peripla_BP_3"/>
    <property type="match status" value="1"/>
</dbReference>